<feature type="transmembrane region" description="Helical" evidence="1">
    <location>
        <begin position="93"/>
        <end position="115"/>
    </location>
</feature>
<protein>
    <submittedName>
        <fullName evidence="2">Putative membrane protein</fullName>
    </submittedName>
</protein>
<feature type="transmembrane region" description="Helical" evidence="1">
    <location>
        <begin position="135"/>
        <end position="155"/>
    </location>
</feature>
<accession>A0A0A1ZA68</accession>
<dbReference type="Proteomes" id="UP000030598">
    <property type="component" value="Unassembled WGS sequence"/>
</dbReference>
<name>A0A0A1ZA68_PROMR</name>
<feature type="transmembrane region" description="Helical" evidence="1">
    <location>
        <begin position="20"/>
        <end position="39"/>
    </location>
</feature>
<dbReference type="InterPro" id="IPR018706">
    <property type="entry name" value="DUF2214_membrane"/>
</dbReference>
<dbReference type="eggNOG" id="COG3556">
    <property type="taxonomic scope" value="Bacteria"/>
</dbReference>
<comment type="caution">
    <text evidence="2">The sequence shown here is derived from an EMBL/GenBank/DDBJ whole genome shotgun (WGS) entry which is preliminary data.</text>
</comment>
<dbReference type="AlphaFoldDB" id="A0A0A1ZA68"/>
<proteinExistence type="predicted"/>
<dbReference type="STRING" id="59925.EU91_1537"/>
<dbReference type="OrthoDB" id="826511at2"/>
<evidence type="ECO:0000313" key="2">
    <source>
        <dbReference type="EMBL" id="KGF85436.1"/>
    </source>
</evidence>
<keyword evidence="1" id="KW-0472">Membrane</keyword>
<dbReference type="Pfam" id="PF09980">
    <property type="entry name" value="DUF2214"/>
    <property type="match status" value="1"/>
</dbReference>
<gene>
    <name evidence="2" type="ORF">EU91_1537</name>
</gene>
<keyword evidence="1" id="KW-0812">Transmembrane</keyword>
<evidence type="ECO:0000256" key="1">
    <source>
        <dbReference type="SAM" id="Phobius"/>
    </source>
</evidence>
<feature type="transmembrane region" description="Helical" evidence="1">
    <location>
        <begin position="51"/>
        <end position="73"/>
    </location>
</feature>
<sequence length="161" mass="17663">MLLGTLFTGEIAKSALVAYVHYLGIILCFGSLLFERLTLKVGLNRNETISMIIADVIYGLAGVAILVTGILRVKYFGQGGDFYTGNPVFWIKVSLYILVGLLSLYPTTTYILWAIPLSKNKLPEISENLVKRFRLIITTELVGFATIPLFATLMARGVGLG</sequence>
<dbReference type="RefSeq" id="WP_032524947.1">
    <property type="nucleotide sequence ID" value="NZ_CP138934.1"/>
</dbReference>
<evidence type="ECO:0000313" key="3">
    <source>
        <dbReference type="Proteomes" id="UP000030598"/>
    </source>
</evidence>
<dbReference type="EMBL" id="JNAH01000008">
    <property type="protein sequence ID" value="KGF85436.1"/>
    <property type="molecule type" value="Genomic_DNA"/>
</dbReference>
<reference evidence="3" key="1">
    <citation type="journal article" date="2014" name="Sci. Data">
        <title>Genomes of diverse isolates of the marine cyanobacterium Prochlorococcus.</title>
        <authorList>
            <person name="Biller S."/>
            <person name="Berube P."/>
            <person name="Thompson J."/>
            <person name="Kelly L."/>
            <person name="Roggensack S."/>
            <person name="Awad L."/>
            <person name="Roache-Johnson K."/>
            <person name="Ding H."/>
            <person name="Giovannoni S.J."/>
            <person name="Moore L.R."/>
            <person name="Chisholm S.W."/>
        </authorList>
    </citation>
    <scope>NUCLEOTIDE SEQUENCE [LARGE SCALE GENOMIC DNA]</scope>
    <source>
        <strain evidence="3">GP2</strain>
    </source>
</reference>
<organism evidence="2 3">
    <name type="scientific">Prochlorococcus marinus str. GP2</name>
    <dbReference type="NCBI Taxonomy" id="59925"/>
    <lineage>
        <taxon>Bacteria</taxon>
        <taxon>Bacillati</taxon>
        <taxon>Cyanobacteriota</taxon>
        <taxon>Cyanophyceae</taxon>
        <taxon>Synechococcales</taxon>
        <taxon>Prochlorococcaceae</taxon>
        <taxon>Prochlorococcus</taxon>
    </lineage>
</organism>
<keyword evidence="1" id="KW-1133">Transmembrane helix</keyword>